<evidence type="ECO:0000313" key="9">
    <source>
        <dbReference type="EMBL" id="VDH96837.1"/>
    </source>
</evidence>
<name>A0A8B6BWM2_MYTGA</name>
<feature type="domain" description="GOST seven transmembrane" evidence="8">
    <location>
        <begin position="32"/>
        <end position="121"/>
    </location>
</feature>
<evidence type="ECO:0000256" key="7">
    <source>
        <dbReference type="SAM" id="Phobius"/>
    </source>
</evidence>
<keyword evidence="3" id="KW-0732">Signal</keyword>
<keyword evidence="5 7" id="KW-0472">Membrane</keyword>
<comment type="subcellular location">
    <subcellularLocation>
        <location evidence="1">Membrane</location>
        <topology evidence="1">Multi-pass membrane protein</topology>
    </subcellularLocation>
</comment>
<organism evidence="9 10">
    <name type="scientific">Mytilus galloprovincialis</name>
    <name type="common">Mediterranean mussel</name>
    <dbReference type="NCBI Taxonomy" id="29158"/>
    <lineage>
        <taxon>Eukaryota</taxon>
        <taxon>Metazoa</taxon>
        <taxon>Spiralia</taxon>
        <taxon>Lophotrochozoa</taxon>
        <taxon>Mollusca</taxon>
        <taxon>Bivalvia</taxon>
        <taxon>Autobranchia</taxon>
        <taxon>Pteriomorphia</taxon>
        <taxon>Mytilida</taxon>
        <taxon>Mytiloidea</taxon>
        <taxon>Mytilidae</taxon>
        <taxon>Mytilinae</taxon>
        <taxon>Mytilus</taxon>
    </lineage>
</organism>
<keyword evidence="4 7" id="KW-1133">Transmembrane helix</keyword>
<evidence type="ECO:0000256" key="3">
    <source>
        <dbReference type="ARBA" id="ARBA00022729"/>
    </source>
</evidence>
<dbReference type="GO" id="GO:0005794">
    <property type="term" value="C:Golgi apparatus"/>
    <property type="evidence" value="ECO:0007669"/>
    <property type="project" value="TreeGrafter"/>
</dbReference>
<dbReference type="GO" id="GO:0005829">
    <property type="term" value="C:cytosol"/>
    <property type="evidence" value="ECO:0007669"/>
    <property type="project" value="GOC"/>
</dbReference>
<evidence type="ECO:0000256" key="2">
    <source>
        <dbReference type="ARBA" id="ARBA00022692"/>
    </source>
</evidence>
<evidence type="ECO:0000259" key="8">
    <source>
        <dbReference type="Pfam" id="PF06814"/>
    </source>
</evidence>
<feature type="region of interest" description="Disordered" evidence="6">
    <location>
        <begin position="143"/>
        <end position="178"/>
    </location>
</feature>
<dbReference type="PANTHER" id="PTHR21229">
    <property type="entry name" value="LUNG SEVEN TRANSMEMBRANE RECEPTOR"/>
    <property type="match status" value="1"/>
</dbReference>
<dbReference type="InterPro" id="IPR009637">
    <property type="entry name" value="GPR107/GPR108-like"/>
</dbReference>
<protein>
    <recommendedName>
        <fullName evidence="8">GOST seven transmembrane domain-containing protein</fullName>
    </recommendedName>
</protein>
<keyword evidence="2 7" id="KW-0812">Transmembrane</keyword>
<dbReference type="AlphaFoldDB" id="A0A8B6BWM2"/>
<reference evidence="9" key="1">
    <citation type="submission" date="2018-11" db="EMBL/GenBank/DDBJ databases">
        <authorList>
            <person name="Alioto T."/>
            <person name="Alioto T."/>
        </authorList>
    </citation>
    <scope>NUCLEOTIDE SEQUENCE</scope>
</reference>
<feature type="compositionally biased region" description="Polar residues" evidence="6">
    <location>
        <begin position="153"/>
        <end position="178"/>
    </location>
</feature>
<comment type="caution">
    <text evidence="9">The sequence shown here is derived from an EMBL/GenBank/DDBJ whole genome shotgun (WGS) entry which is preliminary data.</text>
</comment>
<evidence type="ECO:0000256" key="1">
    <source>
        <dbReference type="ARBA" id="ARBA00004141"/>
    </source>
</evidence>
<dbReference type="GO" id="GO:0016020">
    <property type="term" value="C:membrane"/>
    <property type="evidence" value="ECO:0007669"/>
    <property type="project" value="UniProtKB-SubCell"/>
</dbReference>
<sequence length="178" mass="20982">MLLDFLANDTKTLYAVCIYHENRKYFLDKPQIFSSLVQTTRTLRLRRNVVKLSLYRHFTNLLIFAVLSSVIFMLWSLVTHKLKKCITDWEEIWIDDAFWHLLFSVILLVMMFLWRPSANSQRYAFSPLLDADEDEEDETSMNDAFDGMKMRNSKQSNGSPKQRNNPVSYSVFSDSMLT</sequence>
<dbReference type="Pfam" id="PF06814">
    <property type="entry name" value="GOST_TM"/>
    <property type="match status" value="1"/>
</dbReference>
<feature type="transmembrane region" description="Helical" evidence="7">
    <location>
        <begin position="97"/>
        <end position="114"/>
    </location>
</feature>
<gene>
    <name evidence="9" type="ORF">MGAL_10B069190</name>
</gene>
<dbReference type="GO" id="GO:0042147">
    <property type="term" value="P:retrograde transport, endosome to Golgi"/>
    <property type="evidence" value="ECO:0007669"/>
    <property type="project" value="TreeGrafter"/>
</dbReference>
<evidence type="ECO:0000256" key="4">
    <source>
        <dbReference type="ARBA" id="ARBA00022989"/>
    </source>
</evidence>
<keyword evidence="10" id="KW-1185">Reference proteome</keyword>
<dbReference type="PANTHER" id="PTHR21229:SF1">
    <property type="entry name" value="GH17801P"/>
    <property type="match status" value="1"/>
</dbReference>
<proteinExistence type="predicted"/>
<accession>A0A8B6BWM2</accession>
<dbReference type="OrthoDB" id="19932at2759"/>
<dbReference type="InterPro" id="IPR053937">
    <property type="entry name" value="GOST_TM"/>
</dbReference>
<dbReference type="Proteomes" id="UP000596742">
    <property type="component" value="Unassembled WGS sequence"/>
</dbReference>
<dbReference type="EMBL" id="UYJE01000822">
    <property type="protein sequence ID" value="VDH96837.1"/>
    <property type="molecule type" value="Genomic_DNA"/>
</dbReference>
<evidence type="ECO:0000256" key="5">
    <source>
        <dbReference type="ARBA" id="ARBA00023136"/>
    </source>
</evidence>
<feature type="transmembrane region" description="Helical" evidence="7">
    <location>
        <begin position="54"/>
        <end position="77"/>
    </location>
</feature>
<evidence type="ECO:0000313" key="10">
    <source>
        <dbReference type="Proteomes" id="UP000596742"/>
    </source>
</evidence>
<evidence type="ECO:0000256" key="6">
    <source>
        <dbReference type="SAM" id="MobiDB-lite"/>
    </source>
</evidence>